<comment type="caution">
    <text evidence="1">The sequence shown here is derived from an EMBL/GenBank/DDBJ whole genome shotgun (WGS) entry which is preliminary data.</text>
</comment>
<keyword evidence="2" id="KW-1185">Reference proteome</keyword>
<protein>
    <submittedName>
        <fullName evidence="1">Uncharacterized protein</fullName>
    </submittedName>
</protein>
<accession>A0ABR7VEL6</accession>
<dbReference type="Proteomes" id="UP000598350">
    <property type="component" value="Unassembled WGS sequence"/>
</dbReference>
<gene>
    <name evidence="1" type="ORF">HPE63_15485</name>
</gene>
<proteinExistence type="predicted"/>
<name>A0ABR7VEL6_9FLAO</name>
<dbReference type="EMBL" id="JABTCG010000005">
    <property type="protein sequence ID" value="MBD0852084.1"/>
    <property type="molecule type" value="Genomic_DNA"/>
</dbReference>
<reference evidence="1 2" key="1">
    <citation type="submission" date="2020-05" db="EMBL/GenBank/DDBJ databases">
        <title>The draft genome sequence of Maribacter arenosus CAU 1321.</title>
        <authorList>
            <person name="Mu L."/>
        </authorList>
    </citation>
    <scope>NUCLEOTIDE SEQUENCE [LARGE SCALE GENOMIC DNA]</scope>
    <source>
        <strain evidence="1 2">CAU 1321</strain>
    </source>
</reference>
<evidence type="ECO:0000313" key="1">
    <source>
        <dbReference type="EMBL" id="MBD0852084.1"/>
    </source>
</evidence>
<evidence type="ECO:0000313" key="2">
    <source>
        <dbReference type="Proteomes" id="UP000598350"/>
    </source>
</evidence>
<sequence length="165" mass="19237">MEEEKGIAKENPEYYTGLKTILWEFQEHLISSGIIKNNDYESYIGLLEQIRMDDKKEFDITYNLSDALEGLIQHLNNDGLSVKSSIIGNKYFNYTDSKSFLFNQKMSELIAKKEDLNRSTLANVILQVYDEKDFELPLIKLKIFRFLDPNSDNIMYIYAGRPSPE</sequence>
<organism evidence="1 2">
    <name type="scientific">Maribacter arenosus</name>
    <dbReference type="NCBI Taxonomy" id="1854708"/>
    <lineage>
        <taxon>Bacteria</taxon>
        <taxon>Pseudomonadati</taxon>
        <taxon>Bacteroidota</taxon>
        <taxon>Flavobacteriia</taxon>
        <taxon>Flavobacteriales</taxon>
        <taxon>Flavobacteriaceae</taxon>
        <taxon>Maribacter</taxon>
    </lineage>
</organism>
<dbReference type="RefSeq" id="WP_188315192.1">
    <property type="nucleotide sequence ID" value="NZ_JABTCG010000005.1"/>
</dbReference>